<reference evidence="5 6" key="1">
    <citation type="journal article" date="2019" name="Microorganisms">
        <title>Genome Insights into the Novel Species Microvirga brassicacearum, a Rapeseed Endophyte with Biotechnological Potential.</title>
        <authorList>
            <person name="Jimenez-Gomez A."/>
            <person name="Saati-Santamaria Z."/>
            <person name="Igual J.M."/>
            <person name="Rivas R."/>
            <person name="Mateos P.F."/>
            <person name="Garcia-Fraile P."/>
        </authorList>
    </citation>
    <scope>NUCLEOTIDE SEQUENCE [LARGE SCALE GENOMIC DNA]</scope>
    <source>
        <strain evidence="5 6">CDVBN77</strain>
    </source>
</reference>
<evidence type="ECO:0000256" key="3">
    <source>
        <dbReference type="ARBA" id="ARBA00022764"/>
    </source>
</evidence>
<dbReference type="InterPro" id="IPR006059">
    <property type="entry name" value="SBP"/>
</dbReference>
<feature type="chain" id="PRO_5024378930" evidence="4">
    <location>
        <begin position="22"/>
        <end position="417"/>
    </location>
</feature>
<dbReference type="SUPFAM" id="SSF53850">
    <property type="entry name" value="Periplasmic binding protein-like II"/>
    <property type="match status" value="1"/>
</dbReference>
<dbReference type="OrthoDB" id="9811951at2"/>
<evidence type="ECO:0000256" key="2">
    <source>
        <dbReference type="ARBA" id="ARBA00008520"/>
    </source>
</evidence>
<organism evidence="5 6">
    <name type="scientific">Microvirga brassicacearum</name>
    <dbReference type="NCBI Taxonomy" id="2580413"/>
    <lineage>
        <taxon>Bacteria</taxon>
        <taxon>Pseudomonadati</taxon>
        <taxon>Pseudomonadota</taxon>
        <taxon>Alphaproteobacteria</taxon>
        <taxon>Hyphomicrobiales</taxon>
        <taxon>Methylobacteriaceae</taxon>
        <taxon>Microvirga</taxon>
    </lineage>
</organism>
<proteinExistence type="inferred from homology"/>
<evidence type="ECO:0000256" key="1">
    <source>
        <dbReference type="ARBA" id="ARBA00004418"/>
    </source>
</evidence>
<name>A0A5N3P335_9HYPH</name>
<dbReference type="InterPro" id="IPR050490">
    <property type="entry name" value="Bact_solute-bd_prot1"/>
</dbReference>
<evidence type="ECO:0000313" key="5">
    <source>
        <dbReference type="EMBL" id="KAB0264146.1"/>
    </source>
</evidence>
<protein>
    <submittedName>
        <fullName evidence="5">Extracellular solute-binding protein</fullName>
    </submittedName>
</protein>
<dbReference type="CDD" id="cd14749">
    <property type="entry name" value="PBP2_XBP1_like"/>
    <property type="match status" value="1"/>
</dbReference>
<dbReference type="Pfam" id="PF13416">
    <property type="entry name" value="SBP_bac_8"/>
    <property type="match status" value="1"/>
</dbReference>
<dbReference type="GO" id="GO:0042597">
    <property type="term" value="C:periplasmic space"/>
    <property type="evidence" value="ECO:0007669"/>
    <property type="project" value="UniProtKB-SubCell"/>
</dbReference>
<sequence>MRLRKMLAGLAFGVSVLAANAAAAVEIEYWQYVFETRVKAMDQLIQKFQAANPGITIKHTTFPYAEYQTKVASAVTAGQGPDVVQLFYGWVDGFVAGKLIQPLPKDAFPHDKIEADFFPIVKAMQRGGEYYGLPTAVRSLALFYNKKIFEAAGLDPNKPPQTLEAFLAAAQKTVKRDSAGNIISEGFTLDMAGQDHQWWREVLIRQNGGVPYTDNDRKVAYDSDAGLKALTFYTDLQTKHKVGLTGFMDEGQAAFKGGLAAMTIDGTFRLGAFASIKSFEWGVTELPADAKGMRSNYASYFANAITSKVQGEKLEASKKFLAYISSPEAMELWLQVVGELPARRAAAMTEKNLTNPIYGPFLKGLEYAHTTMFVDEAAQRQTAIDMVNRVLLQNQDPKASLAEAAKAEQAIIDRATK</sequence>
<keyword evidence="3" id="KW-0574">Periplasm</keyword>
<comment type="caution">
    <text evidence="5">The sequence shown here is derived from an EMBL/GenBank/DDBJ whole genome shotgun (WGS) entry which is preliminary data.</text>
</comment>
<dbReference type="Proteomes" id="UP000325684">
    <property type="component" value="Unassembled WGS sequence"/>
</dbReference>
<comment type="similarity">
    <text evidence="2">Belongs to the bacterial solute-binding protein 1 family.</text>
</comment>
<accession>A0A5N3P335</accession>
<dbReference type="PANTHER" id="PTHR43649">
    <property type="entry name" value="ARABINOSE-BINDING PROTEIN-RELATED"/>
    <property type="match status" value="1"/>
</dbReference>
<dbReference type="EMBL" id="VCMV01000079">
    <property type="protein sequence ID" value="KAB0264146.1"/>
    <property type="molecule type" value="Genomic_DNA"/>
</dbReference>
<comment type="subcellular location">
    <subcellularLocation>
        <location evidence="1">Periplasm</location>
    </subcellularLocation>
</comment>
<dbReference type="PANTHER" id="PTHR43649:SF12">
    <property type="entry name" value="DIACETYLCHITOBIOSE BINDING PROTEIN DASA"/>
    <property type="match status" value="1"/>
</dbReference>
<dbReference type="AlphaFoldDB" id="A0A5N3P335"/>
<feature type="signal peptide" evidence="4">
    <location>
        <begin position="1"/>
        <end position="21"/>
    </location>
</feature>
<evidence type="ECO:0000313" key="6">
    <source>
        <dbReference type="Proteomes" id="UP000325684"/>
    </source>
</evidence>
<dbReference type="RefSeq" id="WP_150949902.1">
    <property type="nucleotide sequence ID" value="NZ_VCMV01000079.1"/>
</dbReference>
<evidence type="ECO:0000256" key="4">
    <source>
        <dbReference type="SAM" id="SignalP"/>
    </source>
</evidence>
<gene>
    <name evidence="5" type="ORF">FEZ63_24185</name>
</gene>
<dbReference type="Gene3D" id="3.40.190.10">
    <property type="entry name" value="Periplasmic binding protein-like II"/>
    <property type="match status" value="1"/>
</dbReference>
<keyword evidence="6" id="KW-1185">Reference proteome</keyword>
<keyword evidence="4" id="KW-0732">Signal</keyword>